<accession>A0AAQ4FDY4</accession>
<name>A0AAQ4FDY4_AMBAM</name>
<sequence length="183" mass="20724">MYDDVDDAIAGAIEELVKTLLQEGQRFWGTAAYFLTGHNRRVPVPKWRLCVRLVDHVLPSLLIMSFEKHMNNTLGFSELMAYVLAEEVRSSFLDEFSHLEPVDSWTKHIISQKIEDVRILSLFPARYAANSLVTALVRKVCIISVSDILQNSSRKKKQECQEAAPNQTVNYATCNASKSSSNF</sequence>
<proteinExistence type="predicted"/>
<protein>
    <submittedName>
        <fullName evidence="1">Uncharacterized protein</fullName>
    </submittedName>
</protein>
<evidence type="ECO:0000313" key="2">
    <source>
        <dbReference type="Proteomes" id="UP001321473"/>
    </source>
</evidence>
<dbReference type="Proteomes" id="UP001321473">
    <property type="component" value="Unassembled WGS sequence"/>
</dbReference>
<dbReference type="AlphaFoldDB" id="A0AAQ4FDY4"/>
<comment type="caution">
    <text evidence="1">The sequence shown here is derived from an EMBL/GenBank/DDBJ whole genome shotgun (WGS) entry which is preliminary data.</text>
</comment>
<gene>
    <name evidence="1" type="ORF">V5799_008752</name>
</gene>
<reference evidence="1 2" key="1">
    <citation type="journal article" date="2023" name="Arcadia Sci">
        <title>De novo assembly of a long-read Amblyomma americanum tick genome.</title>
        <authorList>
            <person name="Chou S."/>
            <person name="Poskanzer K.E."/>
            <person name="Rollins M."/>
            <person name="Thuy-Boun P.S."/>
        </authorList>
    </citation>
    <scope>NUCLEOTIDE SEQUENCE [LARGE SCALE GENOMIC DNA]</scope>
    <source>
        <strain evidence="1">F_SG_1</strain>
        <tissue evidence="1">Salivary glands</tissue>
    </source>
</reference>
<keyword evidence="2" id="KW-1185">Reference proteome</keyword>
<evidence type="ECO:0000313" key="1">
    <source>
        <dbReference type="EMBL" id="KAK8784882.1"/>
    </source>
</evidence>
<dbReference type="EMBL" id="JARKHS020004158">
    <property type="protein sequence ID" value="KAK8784882.1"/>
    <property type="molecule type" value="Genomic_DNA"/>
</dbReference>
<organism evidence="1 2">
    <name type="scientific">Amblyomma americanum</name>
    <name type="common">Lone star tick</name>
    <dbReference type="NCBI Taxonomy" id="6943"/>
    <lineage>
        <taxon>Eukaryota</taxon>
        <taxon>Metazoa</taxon>
        <taxon>Ecdysozoa</taxon>
        <taxon>Arthropoda</taxon>
        <taxon>Chelicerata</taxon>
        <taxon>Arachnida</taxon>
        <taxon>Acari</taxon>
        <taxon>Parasitiformes</taxon>
        <taxon>Ixodida</taxon>
        <taxon>Ixodoidea</taxon>
        <taxon>Ixodidae</taxon>
        <taxon>Amblyomminae</taxon>
        <taxon>Amblyomma</taxon>
    </lineage>
</organism>